<feature type="domain" description="Thioredoxin" evidence="2">
    <location>
        <begin position="80"/>
        <end position="211"/>
    </location>
</feature>
<dbReference type="InterPro" id="IPR051063">
    <property type="entry name" value="PDI"/>
</dbReference>
<dbReference type="Gene3D" id="3.40.30.10">
    <property type="entry name" value="Glutaredoxin"/>
    <property type="match status" value="1"/>
</dbReference>
<dbReference type="Pfam" id="PF00085">
    <property type="entry name" value="Thioredoxin"/>
    <property type="match status" value="1"/>
</dbReference>
<reference evidence="3" key="1">
    <citation type="submission" date="2022-03" db="EMBL/GenBank/DDBJ databases">
        <title>Draft genome sequence of Aduncisulcus paluster, a free-living microaerophilic Fornicata.</title>
        <authorList>
            <person name="Yuyama I."/>
            <person name="Kume K."/>
            <person name="Tamura T."/>
            <person name="Inagaki Y."/>
            <person name="Hashimoto T."/>
        </authorList>
    </citation>
    <scope>NUCLEOTIDE SEQUENCE</scope>
    <source>
        <strain evidence="3">NY0171</strain>
    </source>
</reference>
<dbReference type="PRINTS" id="PR00421">
    <property type="entry name" value="THIOREDOXIN"/>
</dbReference>
<evidence type="ECO:0000313" key="4">
    <source>
        <dbReference type="Proteomes" id="UP001057375"/>
    </source>
</evidence>
<dbReference type="PANTHER" id="PTHR45672">
    <property type="entry name" value="PROTEIN DISULFIDE-ISOMERASE C17H9.14C-RELATED"/>
    <property type="match status" value="1"/>
</dbReference>
<dbReference type="InterPro" id="IPR017937">
    <property type="entry name" value="Thioredoxin_CS"/>
</dbReference>
<dbReference type="Proteomes" id="UP001057375">
    <property type="component" value="Unassembled WGS sequence"/>
</dbReference>
<evidence type="ECO:0000259" key="2">
    <source>
        <dbReference type="PROSITE" id="PS51352"/>
    </source>
</evidence>
<accession>A0ABQ5KVD3</accession>
<dbReference type="SUPFAM" id="SSF52833">
    <property type="entry name" value="Thioredoxin-like"/>
    <property type="match status" value="1"/>
</dbReference>
<organism evidence="3 4">
    <name type="scientific">Aduncisulcus paluster</name>
    <dbReference type="NCBI Taxonomy" id="2918883"/>
    <lineage>
        <taxon>Eukaryota</taxon>
        <taxon>Metamonada</taxon>
        <taxon>Carpediemonas-like organisms</taxon>
        <taxon>Aduncisulcus</taxon>
    </lineage>
</organism>
<dbReference type="EMBL" id="BQXS01011113">
    <property type="protein sequence ID" value="GKT36001.1"/>
    <property type="molecule type" value="Genomic_DNA"/>
</dbReference>
<comment type="caution">
    <text evidence="3">The sequence shown here is derived from an EMBL/GenBank/DDBJ whole genome shotgun (WGS) entry which is preliminary data.</text>
</comment>
<dbReference type="PROSITE" id="PS51352">
    <property type="entry name" value="THIOREDOXIN_2"/>
    <property type="match status" value="1"/>
</dbReference>
<name>A0ABQ5KVD3_9EUKA</name>
<proteinExistence type="inferred from homology"/>
<evidence type="ECO:0000256" key="1">
    <source>
        <dbReference type="ARBA" id="ARBA00006347"/>
    </source>
</evidence>
<protein>
    <recommendedName>
        <fullName evidence="2">Thioredoxin domain-containing protein</fullName>
    </recommendedName>
</protein>
<evidence type="ECO:0000313" key="3">
    <source>
        <dbReference type="EMBL" id="GKT36001.1"/>
    </source>
</evidence>
<keyword evidence="4" id="KW-1185">Reference proteome</keyword>
<comment type="similarity">
    <text evidence="1">Belongs to the protein disulfide isomerase family.</text>
</comment>
<sequence length="368" mass="42411">MATEIETISCDDINSISSNFILIILGQDEQSQKALSVFENTIYGHDLPLVFMECILDNPEESELVAPQVIIHIDEDINEELPGLPVVESIFPNLFGEIVYWYNPAIFQFENEYDMYNHSLLEEKPLFVKFYASWCGHCKALAPVFQAASLAISDTLFYEVECSNPDLREYCSVMDIRGYPTMMYFDGAVWSKYLGPRSITAIGSFLGEHRADFVSNFNIDAYIGTYVTVLEPIETNIPRITISELHRLEDGDIVIFGDIFDEYTQKVYQLVEDFMYTLWKIVGEDNVEEGAILEEDEPDDKGQWILDIEIVRVEKQDEENMYFFEKYSDDFLPIIIQIDGDQVFEYSGNSLNFESWCDFIGVVLEKDL</sequence>
<dbReference type="InterPro" id="IPR013766">
    <property type="entry name" value="Thioredoxin_domain"/>
</dbReference>
<gene>
    <name evidence="3" type="ORF">ADUPG1_009046</name>
</gene>
<dbReference type="CDD" id="cd02961">
    <property type="entry name" value="PDI_a_family"/>
    <property type="match status" value="1"/>
</dbReference>
<dbReference type="PROSITE" id="PS00194">
    <property type="entry name" value="THIOREDOXIN_1"/>
    <property type="match status" value="1"/>
</dbReference>
<dbReference type="InterPro" id="IPR036249">
    <property type="entry name" value="Thioredoxin-like_sf"/>
</dbReference>